<dbReference type="AlphaFoldDB" id="A0A8C2SC86"/>
<dbReference type="Ensembl" id="ENSCHIT00010056222.1">
    <property type="protein sequence ID" value="ENSCHIP00010040287.1"/>
    <property type="gene ID" value="ENSCHIG00010029616.1"/>
</dbReference>
<evidence type="ECO:0000313" key="1">
    <source>
        <dbReference type="Ensembl" id="ENSCHIP00010040287.1"/>
    </source>
</evidence>
<reference evidence="1" key="2">
    <citation type="submission" date="2025-08" db="UniProtKB">
        <authorList>
            <consortium name="Ensembl"/>
        </authorList>
    </citation>
    <scope>IDENTIFICATION</scope>
</reference>
<accession>A0A8C2SC86</accession>
<sequence>MFRVNSYENTKMSPLSSVADARDAEQLSKNKVTHILSVHDSARPMLEADISFENRYPFSMYQQ</sequence>
<organism evidence="1">
    <name type="scientific">Capra hircus</name>
    <name type="common">Goat</name>
    <dbReference type="NCBI Taxonomy" id="9925"/>
    <lineage>
        <taxon>Eukaryota</taxon>
        <taxon>Metazoa</taxon>
        <taxon>Chordata</taxon>
        <taxon>Craniata</taxon>
        <taxon>Vertebrata</taxon>
        <taxon>Euteleostomi</taxon>
        <taxon>Mammalia</taxon>
        <taxon>Eutheria</taxon>
        <taxon>Laurasiatheria</taxon>
        <taxon>Artiodactyla</taxon>
        <taxon>Ruminantia</taxon>
        <taxon>Pecora</taxon>
        <taxon>Bovidae</taxon>
        <taxon>Caprinae</taxon>
        <taxon>Capra</taxon>
    </lineage>
</organism>
<protein>
    <submittedName>
        <fullName evidence="1">Uncharacterized protein</fullName>
    </submittedName>
</protein>
<reference evidence="1" key="1">
    <citation type="submission" date="2019-03" db="EMBL/GenBank/DDBJ databases">
        <title>Genome sequencing and reference-guided assembly of Black Bengal Goat (Capra hircus).</title>
        <authorList>
            <person name="Siddiki A.Z."/>
            <person name="Baten A."/>
            <person name="Billah M."/>
            <person name="Alam M.A.U."/>
            <person name="Shawrob K.S.M."/>
            <person name="Saha S."/>
            <person name="Chowdhury M."/>
            <person name="Rahman A.H."/>
            <person name="Stear M."/>
            <person name="Miah G."/>
            <person name="Das G.B."/>
            <person name="Hossain M.M."/>
            <person name="Kumkum M."/>
            <person name="Islam M.S."/>
            <person name="Mollah A.M."/>
            <person name="Ahsan A."/>
            <person name="Tusar F."/>
            <person name="Khan M.K.I."/>
        </authorList>
    </citation>
    <scope>NUCLEOTIDE SEQUENCE [LARGE SCALE GENOMIC DNA]</scope>
</reference>
<name>A0A8C2SC86_CAPHI</name>
<proteinExistence type="predicted"/>